<proteinExistence type="predicted"/>
<dbReference type="SUPFAM" id="SSF144005">
    <property type="entry name" value="ORC1-binding domain"/>
    <property type="match status" value="1"/>
</dbReference>
<dbReference type="InterPro" id="IPR021646">
    <property type="entry name" value="Sir1_ORC-binding"/>
</dbReference>
<evidence type="ECO:0000313" key="2">
    <source>
        <dbReference type="EMBL" id="CDF89262.1"/>
    </source>
</evidence>
<dbReference type="InterPro" id="IPR037240">
    <property type="entry name" value="ORC1-binding_dom"/>
</dbReference>
<dbReference type="AlphaFoldDB" id="A0A8J2T534"/>
<dbReference type="EMBL" id="HG316457">
    <property type="protein sequence ID" value="CDF89262.1"/>
    <property type="molecule type" value="Genomic_DNA"/>
</dbReference>
<feature type="domain" description="Sir1 ORC-binding" evidence="1">
    <location>
        <begin position="284"/>
        <end position="401"/>
    </location>
</feature>
<evidence type="ECO:0000259" key="1">
    <source>
        <dbReference type="Pfam" id="PF11603"/>
    </source>
</evidence>
<sequence length="475" mass="55596">MNEYPVITVPKGQFVVIDGFLVKLGTEEKDQNETFLRDARNLLTFEGWSILRNSFYPNTLLKMREMRSNYYLSHHRAFFQLMKSKTYVIFIRKQGRYCCRRVDRSRATHVALSVKLGPKGQRLKYVVFDKPLSKSDHRTHDLYQQQNQDLHEIENTLIKNAPPFDTVDRENAILQNVLFVTEDQLGKLKGYPITEAKLELIERNNDRPRLDTLLELKKSLLRICLESSFWQLKRLRDRCDHDGMQDIFEDCKNQIQEVLPIVSEQNFPQLIQQWFDEKISIQDISSRYVVIENFVVDLESKSLVDPQNEEWLANLSALEKEQLESTNPLDWNVLKLCKEAYPVYNRKLFDLAESTEKNLFRDSSGGVHILEPEGKSTDVWAQFTCRCIIVNFQDFGPRVLYENVETTDAAGRNTISRGESIPTFVVPKTIGDKRYDYLLKNLDFFVSFNGLKTLYVKTFEQFKSMFKDSTLKQVA</sequence>
<organism evidence="2 3">
    <name type="scientific">Zygosaccharomyces bailii (strain CLIB 213 / ATCC 58445 / CBS 680 / BCRC 21525 / NBRC 1098 / NCYC 1416 / NRRL Y-2227)</name>
    <dbReference type="NCBI Taxonomy" id="1333698"/>
    <lineage>
        <taxon>Eukaryota</taxon>
        <taxon>Fungi</taxon>
        <taxon>Dikarya</taxon>
        <taxon>Ascomycota</taxon>
        <taxon>Saccharomycotina</taxon>
        <taxon>Saccharomycetes</taxon>
        <taxon>Saccharomycetales</taxon>
        <taxon>Saccharomycetaceae</taxon>
        <taxon>Zygosaccharomyces</taxon>
    </lineage>
</organism>
<evidence type="ECO:0000313" key="3">
    <source>
        <dbReference type="Proteomes" id="UP000019375"/>
    </source>
</evidence>
<keyword evidence="3" id="KW-1185">Reference proteome</keyword>
<dbReference type="OrthoDB" id="4055336at2759"/>
<protein>
    <submittedName>
        <fullName evidence="2">ZYBA0S04-00122g1_1</fullName>
    </submittedName>
</protein>
<dbReference type="Proteomes" id="UP000019375">
    <property type="component" value="Unassembled WGS sequence"/>
</dbReference>
<dbReference type="Pfam" id="PF11603">
    <property type="entry name" value="Sir1"/>
    <property type="match status" value="1"/>
</dbReference>
<reference evidence="3" key="1">
    <citation type="journal article" date="2013" name="Genome Announc.">
        <title>Genome sequence of the food spoilage yeast Zygosaccharomyces bailii CLIB 213(T).</title>
        <authorList>
            <person name="Galeote V."/>
            <person name="Bigey F."/>
            <person name="Devillers H."/>
            <person name="Neuveglise C."/>
            <person name="Dequin S."/>
        </authorList>
    </citation>
    <scope>NUCLEOTIDE SEQUENCE [LARGE SCALE GENOMIC DNA]</scope>
    <source>
        <strain evidence="3">CLIB 213 / ATCC 58445 / CBS 680 / CCRC 21525 / NBRC 1098 / NCYC 1416 / NRRL Y-2227</strain>
    </source>
</reference>
<accession>A0A8J2T534</accession>
<gene>
    <name evidence="2" type="ORF">BN860_00122g</name>
</gene>
<name>A0A8J2T534_ZYGB2</name>